<dbReference type="Proteomes" id="UP000504623">
    <property type="component" value="Unplaced"/>
</dbReference>
<feature type="compositionally biased region" description="Polar residues" evidence="1">
    <location>
        <begin position="153"/>
        <end position="162"/>
    </location>
</feature>
<dbReference type="Pfam" id="PF15391">
    <property type="entry name" value="DUF4614"/>
    <property type="match status" value="1"/>
</dbReference>
<feature type="compositionally biased region" description="Low complexity" evidence="1">
    <location>
        <begin position="432"/>
        <end position="444"/>
    </location>
</feature>
<dbReference type="AlphaFoldDB" id="A0A9B0U541"/>
<evidence type="ECO:0000313" key="4">
    <source>
        <dbReference type="RefSeq" id="XP_006877191.1"/>
    </source>
</evidence>
<dbReference type="InterPro" id="IPR040120">
    <property type="entry name" value="C19orf44-like"/>
</dbReference>
<evidence type="ECO:0000313" key="3">
    <source>
        <dbReference type="Proteomes" id="UP000504623"/>
    </source>
</evidence>
<reference evidence="4" key="1">
    <citation type="submission" date="2025-08" db="UniProtKB">
        <authorList>
            <consortium name="RefSeq"/>
        </authorList>
    </citation>
    <scope>IDENTIFICATION</scope>
    <source>
        <tissue evidence="4">Spleen</tissue>
    </source>
</reference>
<proteinExistence type="predicted"/>
<feature type="region of interest" description="Disordered" evidence="1">
    <location>
        <begin position="243"/>
        <end position="290"/>
    </location>
</feature>
<feature type="region of interest" description="Disordered" evidence="1">
    <location>
        <begin position="355"/>
        <end position="404"/>
    </location>
</feature>
<feature type="region of interest" description="Disordered" evidence="1">
    <location>
        <begin position="127"/>
        <end position="208"/>
    </location>
</feature>
<dbReference type="InterPro" id="IPR027884">
    <property type="entry name" value="DUF4614"/>
</dbReference>
<feature type="region of interest" description="Disordered" evidence="1">
    <location>
        <begin position="419"/>
        <end position="463"/>
    </location>
</feature>
<dbReference type="OrthoDB" id="2151530at2759"/>
<keyword evidence="3" id="KW-1185">Reference proteome</keyword>
<organism evidence="3 4">
    <name type="scientific">Chrysochloris asiatica</name>
    <name type="common">Cape golden mole</name>
    <dbReference type="NCBI Taxonomy" id="185453"/>
    <lineage>
        <taxon>Eukaryota</taxon>
        <taxon>Metazoa</taxon>
        <taxon>Chordata</taxon>
        <taxon>Craniata</taxon>
        <taxon>Vertebrata</taxon>
        <taxon>Euteleostomi</taxon>
        <taxon>Mammalia</taxon>
        <taxon>Eutheria</taxon>
        <taxon>Afrotheria</taxon>
        <taxon>Chrysochloridae</taxon>
        <taxon>Chrysochlorinae</taxon>
        <taxon>Chrysochloris</taxon>
    </lineage>
</organism>
<feature type="compositionally biased region" description="Basic residues" evidence="1">
    <location>
        <begin position="264"/>
        <end position="278"/>
    </location>
</feature>
<sequence>MTSARKVSRSVHDLFGDFSDFSLGDSKMEAIRNLGISRSLTKMTANQSRFLKRNQIEERNLFPKESPFLRGGPRPSSSSRPLTTTSQTRASAALLRLAQIETKIRNRQAQRGLSDTDSDLKTLDASLPKGLAEVPTRSTAEPSSQKYAHETPASESQVQSGSGCRFLKKKEPPKATAQEARLGKEPNLLTPQLEDPVKTLDSPDSDEEEMTALLGSLMESSRERETRGNQCFTSLKISEKTQVKVFSTPGSRGPASGTSVRSGKSGRTKLRSSPRRSNTRPTESLSEPYSDSLNDFRLHILSLEDLAPAMCEKSDLEEEGEGARWVQPSHPSSQAEGTAQQGWPTCTRASSAVLLDSKQGPLTESEVSERLSTTSSTPSSPPPSQVAPASSESSASWEGQQSLPTESLAYSEDFEASPVLTASETTGSSQVSLDRTSETLSESSSWERNRPPQTTKGSRKWDQEVTRVVVKETAVQTLDPAFTYRWSEVAGVAAISPALGGTYVDPTPVASHVVSADAIEALTAHSPAMLVLNDLLRRQLTLTQQFLEANRHLHTSLLASLDQDSFHYHTLEEAKEYIRCHKPAPLTLEDALEQVRKEP</sequence>
<accession>A0A9B0U541</accession>
<feature type="compositionally biased region" description="Polar residues" evidence="1">
    <location>
        <begin position="420"/>
        <end position="431"/>
    </location>
</feature>
<gene>
    <name evidence="4" type="primary">LOC102838704</name>
</gene>
<feature type="region of interest" description="Disordered" evidence="1">
    <location>
        <begin position="313"/>
        <end position="343"/>
    </location>
</feature>
<dbReference type="RefSeq" id="XP_006877191.1">
    <property type="nucleotide sequence ID" value="XM_006877129.1"/>
</dbReference>
<protein>
    <submittedName>
        <fullName evidence="4">Uncharacterized protein C19orf44 homolog</fullName>
    </submittedName>
</protein>
<feature type="region of interest" description="Disordered" evidence="1">
    <location>
        <begin position="61"/>
        <end position="86"/>
    </location>
</feature>
<feature type="compositionally biased region" description="Low complexity" evidence="1">
    <location>
        <begin position="66"/>
        <end position="86"/>
    </location>
</feature>
<dbReference type="PANTHER" id="PTHR22409">
    <property type="entry name" value="CHROMOSOME 19 OPEN READING FRAME 44"/>
    <property type="match status" value="1"/>
</dbReference>
<feature type="domain" description="DUF4614" evidence="2">
    <location>
        <begin position="409"/>
        <end position="583"/>
    </location>
</feature>
<dbReference type="GeneID" id="102838704"/>
<feature type="compositionally biased region" description="Polar residues" evidence="1">
    <location>
        <begin position="244"/>
        <end position="262"/>
    </location>
</feature>
<feature type="compositionally biased region" description="Polar residues" evidence="1">
    <location>
        <begin position="136"/>
        <end position="146"/>
    </location>
</feature>
<feature type="compositionally biased region" description="Low complexity" evidence="1">
    <location>
        <begin position="386"/>
        <end position="402"/>
    </location>
</feature>
<feature type="compositionally biased region" description="Polar residues" evidence="1">
    <location>
        <begin position="329"/>
        <end position="343"/>
    </location>
</feature>
<evidence type="ECO:0000259" key="2">
    <source>
        <dbReference type="Pfam" id="PF15391"/>
    </source>
</evidence>
<evidence type="ECO:0000256" key="1">
    <source>
        <dbReference type="SAM" id="MobiDB-lite"/>
    </source>
</evidence>
<dbReference type="PANTHER" id="PTHR22409:SF2">
    <property type="entry name" value="CHROMOSOME 19 OPEN READING FRAME 44"/>
    <property type="match status" value="1"/>
</dbReference>
<name>A0A9B0U541_CHRAS</name>